<evidence type="ECO:0000313" key="2">
    <source>
        <dbReference type="EMBL" id="PNS17278.1"/>
    </source>
</evidence>
<feature type="compositionally biased region" description="Low complexity" evidence="1">
    <location>
        <begin position="316"/>
        <end position="334"/>
    </location>
</feature>
<proteinExistence type="predicted"/>
<feature type="compositionally biased region" description="Polar residues" evidence="1">
    <location>
        <begin position="292"/>
        <end position="304"/>
    </location>
</feature>
<feature type="compositionally biased region" description="Acidic residues" evidence="1">
    <location>
        <begin position="342"/>
        <end position="353"/>
    </location>
</feature>
<feature type="compositionally biased region" description="Basic residues" evidence="1">
    <location>
        <begin position="197"/>
        <end position="206"/>
    </location>
</feature>
<keyword evidence="3" id="KW-1185">Reference proteome</keyword>
<protein>
    <submittedName>
        <fullName evidence="2">Uncharacterized protein</fullName>
    </submittedName>
</protein>
<evidence type="ECO:0000256" key="1">
    <source>
        <dbReference type="SAM" id="MobiDB-lite"/>
    </source>
</evidence>
<name>A0A2K1QQB9_9PEZI</name>
<dbReference type="EMBL" id="NKHZ01000051">
    <property type="protein sequence ID" value="PNS17278.1"/>
    <property type="molecule type" value="Genomic_DNA"/>
</dbReference>
<feature type="region of interest" description="Disordered" evidence="1">
    <location>
        <begin position="185"/>
        <end position="228"/>
    </location>
</feature>
<dbReference type="AlphaFoldDB" id="A0A2K1QQB9"/>
<feature type="region of interest" description="Disordered" evidence="1">
    <location>
        <begin position="286"/>
        <end position="401"/>
    </location>
</feature>
<sequence>MAPVPEDLKQWDHKAFMAREASSWEEAEVKALLAHKRGGNNPVEAFWSKFFNFSDDIEYRKELYVKVYVALRDAYKSIYDQDNLEGYVAYAQTGQQTRWLLEQQIVSGECQELHDIFFGHWEDPPTWFTEHVKSKNDELDWTCALQWFISHAYTELTKSGGGANRRVAEDLGIQINMQTARKAITAAKSKDEVKPSRSTKKNRNGKRALDDDDEDDDDDEHTADVTNLRRSKRERKSILPRDSFAGLDDNDYPLDDLDEELIYDSDERRADKAKRMAIRKSITERSEKIKARTSNLPKTKTNDNVPDAELENAAITTTTTTTTTTGTRTNNRNTKATSGPLTDDEEAETEIDDTPTAIRRRASATGNASDRPTAGSDSPFDEDSVPSHNEGRAASSAGPASQYWFIPPPNFRGFTVRIVHVARPRTGNGKARQAAAEVRLTREFEARLIVRGDGDLGLARLRREGEVEDGMGIWVVDQGAKQVTSDAELSEAGRGCAASFEDGKHLVTVFTAEDGAAVEEIWEKFRG</sequence>
<accession>A0A2K1QQB9</accession>
<dbReference type="Proteomes" id="UP000243797">
    <property type="component" value="Unassembled WGS sequence"/>
</dbReference>
<organism evidence="2 3">
    <name type="scientific">Sphaceloma murrayae</name>
    <dbReference type="NCBI Taxonomy" id="2082308"/>
    <lineage>
        <taxon>Eukaryota</taxon>
        <taxon>Fungi</taxon>
        <taxon>Dikarya</taxon>
        <taxon>Ascomycota</taxon>
        <taxon>Pezizomycotina</taxon>
        <taxon>Dothideomycetes</taxon>
        <taxon>Dothideomycetidae</taxon>
        <taxon>Myriangiales</taxon>
        <taxon>Elsinoaceae</taxon>
        <taxon>Sphaceloma</taxon>
    </lineage>
</organism>
<feature type="compositionally biased region" description="Acidic residues" evidence="1">
    <location>
        <begin position="210"/>
        <end position="221"/>
    </location>
</feature>
<comment type="caution">
    <text evidence="2">The sequence shown here is derived from an EMBL/GenBank/DDBJ whole genome shotgun (WGS) entry which is preliminary data.</text>
</comment>
<evidence type="ECO:0000313" key="3">
    <source>
        <dbReference type="Proteomes" id="UP000243797"/>
    </source>
</evidence>
<dbReference type="InParanoid" id="A0A2K1QQB9"/>
<reference evidence="2 3" key="1">
    <citation type="submission" date="2017-06" db="EMBL/GenBank/DDBJ databases">
        <title>Draft genome sequence of a variant of Elsinoe murrayae.</title>
        <authorList>
            <person name="Cheng Q."/>
        </authorList>
    </citation>
    <scope>NUCLEOTIDE SEQUENCE [LARGE SCALE GENOMIC DNA]</scope>
    <source>
        <strain evidence="2 3">CQ-2017a</strain>
    </source>
</reference>
<gene>
    <name evidence="2" type="ORF">CAC42_6961</name>
</gene>